<evidence type="ECO:0000313" key="3">
    <source>
        <dbReference type="Proteomes" id="UP001430848"/>
    </source>
</evidence>
<reference evidence="2 3" key="1">
    <citation type="submission" date="2024-02" db="EMBL/GenBank/DDBJ databases">
        <title>De novo assembly and annotation of 12 fungi associated with fruit tree decline syndrome in Ontario, Canada.</title>
        <authorList>
            <person name="Sulman M."/>
            <person name="Ellouze W."/>
            <person name="Ilyukhin E."/>
        </authorList>
    </citation>
    <scope>NUCLEOTIDE SEQUENCE [LARGE SCALE GENOMIC DNA]</scope>
    <source>
        <strain evidence="2 3">M169</strain>
    </source>
</reference>
<dbReference type="PANTHER" id="PTHR42912:SF93">
    <property type="entry name" value="N6-ADENOSINE-METHYLTRANSFERASE TMT1A"/>
    <property type="match status" value="1"/>
</dbReference>
<name>A0ABR1NPK8_DIAER</name>
<protein>
    <recommendedName>
        <fullName evidence="1">Methyltransferase domain-containing protein</fullName>
    </recommendedName>
</protein>
<feature type="domain" description="Methyltransferase" evidence="1">
    <location>
        <begin position="156"/>
        <end position="252"/>
    </location>
</feature>
<dbReference type="Gene3D" id="3.40.50.150">
    <property type="entry name" value="Vaccinia Virus protein VP39"/>
    <property type="match status" value="1"/>
</dbReference>
<dbReference type="InterPro" id="IPR050508">
    <property type="entry name" value="Methyltransf_Superfamily"/>
</dbReference>
<dbReference type="CDD" id="cd02440">
    <property type="entry name" value="AdoMet_MTases"/>
    <property type="match status" value="1"/>
</dbReference>
<dbReference type="SUPFAM" id="SSF53335">
    <property type="entry name" value="S-adenosyl-L-methionine-dependent methyltransferases"/>
    <property type="match status" value="1"/>
</dbReference>
<accession>A0ABR1NPK8</accession>
<sequence>MRSSPDGHEDALVKIVHEAVQFDIELSNLLPRFTWAFVPGPIESPFDFSLEQEGVMKLHPGEKTAEKLASGTKTRVYLVVAPGLTIRGLDDGSPESFEAVTWLSPMEVTCANHPEPQYDSFATSYDLVWTTPAVKPLLPLLKSTISSLGPLTGSSVLDLACGTGIGLRLVGSAGASTLVGVDISPQMLEIAKTTTHGAVFHTADCSKPLDKLGLEPRSYDVVLGFWLLNQCPSSTEMRGMWDNVATYLKPGGRFVGIIENHDIVHPISVQSFKYGAQETNVSELENGQGWSDHVEFLTEPKVELDGFRLRKEILESEAKNAGMGEIVYHAPGMEHVKEAGSTGNTVEEEGKWWDDLLNEPPNFVIVARKL</sequence>
<keyword evidence="3" id="KW-1185">Reference proteome</keyword>
<gene>
    <name evidence="2" type="ORF">SLS63_013061</name>
</gene>
<dbReference type="PANTHER" id="PTHR42912">
    <property type="entry name" value="METHYLTRANSFERASE"/>
    <property type="match status" value="1"/>
</dbReference>
<evidence type="ECO:0000259" key="1">
    <source>
        <dbReference type="Pfam" id="PF13649"/>
    </source>
</evidence>
<dbReference type="Proteomes" id="UP001430848">
    <property type="component" value="Unassembled WGS sequence"/>
</dbReference>
<organism evidence="2 3">
    <name type="scientific">Diaporthe eres</name>
    <name type="common">Phomopsis oblonga</name>
    <dbReference type="NCBI Taxonomy" id="83184"/>
    <lineage>
        <taxon>Eukaryota</taxon>
        <taxon>Fungi</taxon>
        <taxon>Dikarya</taxon>
        <taxon>Ascomycota</taxon>
        <taxon>Pezizomycotina</taxon>
        <taxon>Sordariomycetes</taxon>
        <taxon>Sordariomycetidae</taxon>
        <taxon>Diaporthales</taxon>
        <taxon>Diaporthaceae</taxon>
        <taxon>Diaporthe</taxon>
        <taxon>Diaporthe eres species complex</taxon>
    </lineage>
</organism>
<dbReference type="InterPro" id="IPR041698">
    <property type="entry name" value="Methyltransf_25"/>
</dbReference>
<evidence type="ECO:0000313" key="2">
    <source>
        <dbReference type="EMBL" id="KAK7710095.1"/>
    </source>
</evidence>
<comment type="caution">
    <text evidence="2">The sequence shown here is derived from an EMBL/GenBank/DDBJ whole genome shotgun (WGS) entry which is preliminary data.</text>
</comment>
<dbReference type="InterPro" id="IPR029063">
    <property type="entry name" value="SAM-dependent_MTases_sf"/>
</dbReference>
<dbReference type="EMBL" id="JAKNSF020000161">
    <property type="protein sequence ID" value="KAK7710095.1"/>
    <property type="molecule type" value="Genomic_DNA"/>
</dbReference>
<dbReference type="Pfam" id="PF13649">
    <property type="entry name" value="Methyltransf_25"/>
    <property type="match status" value="1"/>
</dbReference>
<proteinExistence type="predicted"/>